<gene>
    <name evidence="2" type="ORF">AAFF_G00257930</name>
</gene>
<comment type="caution">
    <text evidence="2">The sequence shown here is derived from an EMBL/GenBank/DDBJ whole genome shotgun (WGS) entry which is preliminary data.</text>
</comment>
<evidence type="ECO:0000256" key="1">
    <source>
        <dbReference type="SAM" id="MobiDB-lite"/>
    </source>
</evidence>
<feature type="region of interest" description="Disordered" evidence="1">
    <location>
        <begin position="1"/>
        <end position="41"/>
    </location>
</feature>
<evidence type="ECO:0000313" key="2">
    <source>
        <dbReference type="EMBL" id="KAJ8408379.1"/>
    </source>
</evidence>
<evidence type="ECO:0000313" key="3">
    <source>
        <dbReference type="Proteomes" id="UP001221898"/>
    </source>
</evidence>
<sequence>MKSPQFLEPEGSKSSIMRPSPAPVQPVADTTPQKEQQPAPNLRLLHSSVIHRDPAPKLYQHTEDMHPTELQPIFVCPLFCAVGFDSTEPRCVTALPRDVAPMTFCPRADGWPVKSARRPRKTELL</sequence>
<reference evidence="2" key="1">
    <citation type="journal article" date="2023" name="Science">
        <title>Genome structures resolve the early diversification of teleost fishes.</title>
        <authorList>
            <person name="Parey E."/>
            <person name="Louis A."/>
            <person name="Montfort J."/>
            <person name="Bouchez O."/>
            <person name="Roques C."/>
            <person name="Iampietro C."/>
            <person name="Lluch J."/>
            <person name="Castinel A."/>
            <person name="Donnadieu C."/>
            <person name="Desvignes T."/>
            <person name="Floi Bucao C."/>
            <person name="Jouanno E."/>
            <person name="Wen M."/>
            <person name="Mejri S."/>
            <person name="Dirks R."/>
            <person name="Jansen H."/>
            <person name="Henkel C."/>
            <person name="Chen W.J."/>
            <person name="Zahm M."/>
            <person name="Cabau C."/>
            <person name="Klopp C."/>
            <person name="Thompson A.W."/>
            <person name="Robinson-Rechavi M."/>
            <person name="Braasch I."/>
            <person name="Lecointre G."/>
            <person name="Bobe J."/>
            <person name="Postlethwait J.H."/>
            <person name="Berthelot C."/>
            <person name="Roest Crollius H."/>
            <person name="Guiguen Y."/>
        </authorList>
    </citation>
    <scope>NUCLEOTIDE SEQUENCE</scope>
    <source>
        <strain evidence="2">NC1722</strain>
    </source>
</reference>
<name>A0AAD7STA0_9TELE</name>
<accession>A0AAD7STA0</accession>
<protein>
    <submittedName>
        <fullName evidence="2">Uncharacterized protein</fullName>
    </submittedName>
</protein>
<dbReference type="AlphaFoldDB" id="A0AAD7STA0"/>
<feature type="compositionally biased region" description="Polar residues" evidence="1">
    <location>
        <begin position="28"/>
        <end position="39"/>
    </location>
</feature>
<organism evidence="2 3">
    <name type="scientific">Aldrovandia affinis</name>
    <dbReference type="NCBI Taxonomy" id="143900"/>
    <lineage>
        <taxon>Eukaryota</taxon>
        <taxon>Metazoa</taxon>
        <taxon>Chordata</taxon>
        <taxon>Craniata</taxon>
        <taxon>Vertebrata</taxon>
        <taxon>Euteleostomi</taxon>
        <taxon>Actinopterygii</taxon>
        <taxon>Neopterygii</taxon>
        <taxon>Teleostei</taxon>
        <taxon>Notacanthiformes</taxon>
        <taxon>Halosauridae</taxon>
        <taxon>Aldrovandia</taxon>
    </lineage>
</organism>
<dbReference type="Proteomes" id="UP001221898">
    <property type="component" value="Unassembled WGS sequence"/>
</dbReference>
<dbReference type="EMBL" id="JAINUG010000035">
    <property type="protein sequence ID" value="KAJ8408379.1"/>
    <property type="molecule type" value="Genomic_DNA"/>
</dbReference>
<proteinExistence type="predicted"/>
<keyword evidence="3" id="KW-1185">Reference proteome</keyword>